<dbReference type="AlphaFoldDB" id="A0AAW1UDZ2"/>
<name>A0AAW1UDZ2_9CUCU</name>
<dbReference type="EMBL" id="JARQZJ010000066">
    <property type="protein sequence ID" value="KAK9880883.1"/>
    <property type="molecule type" value="Genomic_DNA"/>
</dbReference>
<evidence type="ECO:0000256" key="5">
    <source>
        <dbReference type="ARBA" id="ARBA00023136"/>
    </source>
</evidence>
<evidence type="ECO:0000256" key="2">
    <source>
        <dbReference type="ARBA" id="ARBA00022475"/>
    </source>
</evidence>
<feature type="transmembrane region" description="Helical" evidence="6">
    <location>
        <begin position="95"/>
        <end position="115"/>
    </location>
</feature>
<keyword evidence="4 6" id="KW-1133">Transmembrane helix</keyword>
<dbReference type="GO" id="GO:0005886">
    <property type="term" value="C:plasma membrane"/>
    <property type="evidence" value="ECO:0007669"/>
    <property type="project" value="UniProtKB-SubCell"/>
</dbReference>
<comment type="caution">
    <text evidence="7">The sequence shown here is derived from an EMBL/GenBank/DDBJ whole genome shotgun (WGS) entry which is preliminary data.</text>
</comment>
<protein>
    <recommendedName>
        <fullName evidence="6">Gustatory receptor</fullName>
    </recommendedName>
</protein>
<evidence type="ECO:0000256" key="6">
    <source>
        <dbReference type="RuleBase" id="RU363108"/>
    </source>
</evidence>
<feature type="transmembrane region" description="Helical" evidence="6">
    <location>
        <begin position="245"/>
        <end position="267"/>
    </location>
</feature>
<evidence type="ECO:0000256" key="1">
    <source>
        <dbReference type="ARBA" id="ARBA00004651"/>
    </source>
</evidence>
<keyword evidence="8" id="KW-1185">Reference proteome</keyword>
<organism evidence="7 8">
    <name type="scientific">Henosepilachna vigintioctopunctata</name>
    <dbReference type="NCBI Taxonomy" id="420089"/>
    <lineage>
        <taxon>Eukaryota</taxon>
        <taxon>Metazoa</taxon>
        <taxon>Ecdysozoa</taxon>
        <taxon>Arthropoda</taxon>
        <taxon>Hexapoda</taxon>
        <taxon>Insecta</taxon>
        <taxon>Pterygota</taxon>
        <taxon>Neoptera</taxon>
        <taxon>Endopterygota</taxon>
        <taxon>Coleoptera</taxon>
        <taxon>Polyphaga</taxon>
        <taxon>Cucujiformia</taxon>
        <taxon>Coccinelloidea</taxon>
        <taxon>Coccinellidae</taxon>
        <taxon>Epilachninae</taxon>
        <taxon>Epilachnini</taxon>
        <taxon>Henosepilachna</taxon>
    </lineage>
</organism>
<comment type="subcellular location">
    <subcellularLocation>
        <location evidence="1 6">Cell membrane</location>
        <topology evidence="1 6">Multi-pass membrane protein</topology>
    </subcellularLocation>
</comment>
<evidence type="ECO:0000313" key="7">
    <source>
        <dbReference type="EMBL" id="KAK9880883.1"/>
    </source>
</evidence>
<accession>A0AAW1UDZ2</accession>
<evidence type="ECO:0000256" key="4">
    <source>
        <dbReference type="ARBA" id="ARBA00022989"/>
    </source>
</evidence>
<dbReference type="Pfam" id="PF08395">
    <property type="entry name" value="7tm_7"/>
    <property type="match status" value="2"/>
</dbReference>
<comment type="function">
    <text evidence="6">Gustatory receptor which mediates acceptance or avoidance behavior, depending on its substrates.</text>
</comment>
<dbReference type="GO" id="GO:0007165">
    <property type="term" value="P:signal transduction"/>
    <property type="evidence" value="ECO:0007669"/>
    <property type="project" value="UniProtKB-KW"/>
</dbReference>
<comment type="caution">
    <text evidence="6">Lacks conserved residue(s) required for the propagation of feature annotation.</text>
</comment>
<reference evidence="7 8" key="1">
    <citation type="submission" date="2023-03" db="EMBL/GenBank/DDBJ databases">
        <title>Genome insight into feeding habits of ladybird beetles.</title>
        <authorList>
            <person name="Li H.-S."/>
            <person name="Huang Y.-H."/>
            <person name="Pang H."/>
        </authorList>
    </citation>
    <scope>NUCLEOTIDE SEQUENCE [LARGE SCALE GENOMIC DNA]</scope>
    <source>
        <strain evidence="7">SYSU_2023b</strain>
        <tissue evidence="7">Whole body</tissue>
    </source>
</reference>
<sequence length="380" mass="43907">MSTKNKQNLFNIFDLTCCKGNHIPTINCKELSTSEKIEYLRQLHGDLAELVIKINSCFNPQLLIHTSVEISMLVINWYAVIIGVSYNFNNSDADALWILNIVFAIFHTFGMMSLLRNSQDLTNIIEAYISFLIEYSTKVSSTFELLQIRIFIEKIKQRVHFSASEMFTIDLGLTTSENLGIHIVNRVYRSVRLSFIRSINGDRLNHYGSKRADRVRLPVSLKEKIKRTVSLYADLQQNRKLDSRFFGPIAPLWIILILMQLVGEIYLIIAFEIFQSNLLISFILTTILEYYFMSEVMRNIDSLIEQKNGIRSFIYKFPISKLSETEMHKIEMLCYIVTAHNPILNIGDIFYLHGKLIPPISGTILTYTLVALQFQTFQKG</sequence>
<dbReference type="Proteomes" id="UP001431783">
    <property type="component" value="Unassembled WGS sequence"/>
</dbReference>
<keyword evidence="6" id="KW-0807">Transducer</keyword>
<gene>
    <name evidence="7" type="ORF">WA026_013211</name>
</gene>
<keyword evidence="3 6" id="KW-0812">Transmembrane</keyword>
<comment type="similarity">
    <text evidence="6">Belongs to the insect chemoreceptor superfamily. Gustatory receptor (GR) family.</text>
</comment>
<keyword evidence="6" id="KW-0675">Receptor</keyword>
<proteinExistence type="inferred from homology"/>
<feature type="transmembrane region" description="Helical" evidence="6">
    <location>
        <begin position="70"/>
        <end position="89"/>
    </location>
</feature>
<evidence type="ECO:0000313" key="8">
    <source>
        <dbReference type="Proteomes" id="UP001431783"/>
    </source>
</evidence>
<keyword evidence="2 6" id="KW-1003">Cell membrane</keyword>
<feature type="transmembrane region" description="Helical" evidence="6">
    <location>
        <begin position="273"/>
        <end position="292"/>
    </location>
</feature>
<keyword evidence="5 6" id="KW-0472">Membrane</keyword>
<dbReference type="InterPro" id="IPR013604">
    <property type="entry name" value="7TM_chemorcpt"/>
</dbReference>
<evidence type="ECO:0000256" key="3">
    <source>
        <dbReference type="ARBA" id="ARBA00022692"/>
    </source>
</evidence>
<dbReference type="GO" id="GO:0050909">
    <property type="term" value="P:sensory perception of taste"/>
    <property type="evidence" value="ECO:0007669"/>
    <property type="project" value="InterPro"/>
</dbReference>